<feature type="chain" id="PRO_5042901411" evidence="2">
    <location>
        <begin position="18"/>
        <end position="318"/>
    </location>
</feature>
<feature type="region of interest" description="Disordered" evidence="1">
    <location>
        <begin position="94"/>
        <end position="129"/>
    </location>
</feature>
<reference evidence="3" key="1">
    <citation type="journal article" date="2023" name="Mol. Phylogenet. Evol.">
        <title>Genome-scale phylogeny and comparative genomics of the fungal order Sordariales.</title>
        <authorList>
            <person name="Hensen N."/>
            <person name="Bonometti L."/>
            <person name="Westerberg I."/>
            <person name="Brannstrom I.O."/>
            <person name="Guillou S."/>
            <person name="Cros-Aarteil S."/>
            <person name="Calhoun S."/>
            <person name="Haridas S."/>
            <person name="Kuo A."/>
            <person name="Mondo S."/>
            <person name="Pangilinan J."/>
            <person name="Riley R."/>
            <person name="LaButti K."/>
            <person name="Andreopoulos B."/>
            <person name="Lipzen A."/>
            <person name="Chen C."/>
            <person name="Yan M."/>
            <person name="Daum C."/>
            <person name="Ng V."/>
            <person name="Clum A."/>
            <person name="Steindorff A."/>
            <person name="Ohm R.A."/>
            <person name="Martin F."/>
            <person name="Silar P."/>
            <person name="Natvig D.O."/>
            <person name="Lalanne C."/>
            <person name="Gautier V."/>
            <person name="Ament-Velasquez S.L."/>
            <person name="Kruys A."/>
            <person name="Hutchinson M.I."/>
            <person name="Powell A.J."/>
            <person name="Barry K."/>
            <person name="Miller A.N."/>
            <person name="Grigoriev I.V."/>
            <person name="Debuchy R."/>
            <person name="Gladieux P."/>
            <person name="Hiltunen Thoren M."/>
            <person name="Johannesson H."/>
        </authorList>
    </citation>
    <scope>NUCLEOTIDE SEQUENCE</scope>
    <source>
        <strain evidence="3">CBS 990.96</strain>
    </source>
</reference>
<evidence type="ECO:0000256" key="1">
    <source>
        <dbReference type="SAM" id="MobiDB-lite"/>
    </source>
</evidence>
<keyword evidence="4" id="KW-1185">Reference proteome</keyword>
<reference evidence="3" key="2">
    <citation type="submission" date="2023-05" db="EMBL/GenBank/DDBJ databases">
        <authorList>
            <consortium name="Lawrence Berkeley National Laboratory"/>
            <person name="Steindorff A."/>
            <person name="Hensen N."/>
            <person name="Bonometti L."/>
            <person name="Westerberg I."/>
            <person name="Brannstrom I.O."/>
            <person name="Guillou S."/>
            <person name="Cros-Aarteil S."/>
            <person name="Calhoun S."/>
            <person name="Haridas S."/>
            <person name="Kuo A."/>
            <person name="Mondo S."/>
            <person name="Pangilinan J."/>
            <person name="Riley R."/>
            <person name="Labutti K."/>
            <person name="Andreopoulos B."/>
            <person name="Lipzen A."/>
            <person name="Chen C."/>
            <person name="Yanf M."/>
            <person name="Daum C."/>
            <person name="Ng V."/>
            <person name="Clum A."/>
            <person name="Ohm R."/>
            <person name="Martin F."/>
            <person name="Silar P."/>
            <person name="Natvig D."/>
            <person name="Lalanne C."/>
            <person name="Gautier V."/>
            <person name="Ament-Velasquez S.L."/>
            <person name="Kruys A."/>
            <person name="Hutchinson M.I."/>
            <person name="Powell A.J."/>
            <person name="Barry K."/>
            <person name="Miller A.N."/>
            <person name="Grigoriev I.V."/>
            <person name="Debuchy R."/>
            <person name="Gladieux P."/>
            <person name="Thoren M.H."/>
            <person name="Johannesson H."/>
        </authorList>
    </citation>
    <scope>NUCLEOTIDE SEQUENCE</scope>
    <source>
        <strain evidence="3">CBS 990.96</strain>
    </source>
</reference>
<proteinExistence type="predicted"/>
<gene>
    <name evidence="3" type="ORF">QBC38DRAFT_451988</name>
</gene>
<evidence type="ECO:0000313" key="4">
    <source>
        <dbReference type="Proteomes" id="UP001301958"/>
    </source>
</evidence>
<dbReference type="Proteomes" id="UP001301958">
    <property type="component" value="Unassembled WGS sequence"/>
</dbReference>
<evidence type="ECO:0000313" key="3">
    <source>
        <dbReference type="EMBL" id="KAK4230659.1"/>
    </source>
</evidence>
<organism evidence="3 4">
    <name type="scientific">Podospora fimiseda</name>
    <dbReference type="NCBI Taxonomy" id="252190"/>
    <lineage>
        <taxon>Eukaryota</taxon>
        <taxon>Fungi</taxon>
        <taxon>Dikarya</taxon>
        <taxon>Ascomycota</taxon>
        <taxon>Pezizomycotina</taxon>
        <taxon>Sordariomycetes</taxon>
        <taxon>Sordariomycetidae</taxon>
        <taxon>Sordariales</taxon>
        <taxon>Podosporaceae</taxon>
        <taxon>Podospora</taxon>
    </lineage>
</organism>
<keyword evidence="2" id="KW-0732">Signal</keyword>
<comment type="caution">
    <text evidence="3">The sequence shown here is derived from an EMBL/GenBank/DDBJ whole genome shotgun (WGS) entry which is preliminary data.</text>
</comment>
<accession>A0AAN7H750</accession>
<feature type="signal peptide" evidence="2">
    <location>
        <begin position="1"/>
        <end position="17"/>
    </location>
</feature>
<evidence type="ECO:0000256" key="2">
    <source>
        <dbReference type="SAM" id="SignalP"/>
    </source>
</evidence>
<dbReference type="EMBL" id="MU865297">
    <property type="protein sequence ID" value="KAK4230659.1"/>
    <property type="molecule type" value="Genomic_DNA"/>
</dbReference>
<protein>
    <submittedName>
        <fullName evidence="3">Uncharacterized protein</fullName>
    </submittedName>
</protein>
<name>A0AAN7H750_9PEZI</name>
<sequence>MKTQHFALFFAFSRALAAPAPVPSEQDLQAGQFAQAEQFIQLGQNGQATYLSKSIKELSVEERAQLEQLIEQFPLLNPLSGLLSGLLGGGLGGGSGGTGGSKEDKDLLGSLSPSSTEANSPVARRDADVHQEAEVRQAALVAFSHLVEDIRERVQHIQQIIADHADTAEPEALIDALLQPLTELRDNLQVGVANAVSRAGPGGLLSGLPLADLLTTGLPSPLGLVGTLLSQVLNLIQGLLGGAGPTGGLTGLTGAIAGNLLTDVVGKSGLESLLGGLLLGSNSPLTPVVQQIIDLVNNILPGNLAASLLPTASPTPRP</sequence>
<dbReference type="AlphaFoldDB" id="A0AAN7H750"/>